<dbReference type="PANTHER" id="PTHR42685:SF22">
    <property type="entry name" value="CONDITIONED MEDIUM FACTOR RECEPTOR 1"/>
    <property type="match status" value="1"/>
</dbReference>
<dbReference type="EMBL" id="JMCC02000008">
    <property type="protein sequence ID" value="KIG18868.1"/>
    <property type="molecule type" value="Genomic_DNA"/>
</dbReference>
<feature type="domain" description="FAD-binding" evidence="1">
    <location>
        <begin position="7"/>
        <end position="172"/>
    </location>
</feature>
<dbReference type="InterPro" id="IPR002938">
    <property type="entry name" value="FAD-bd"/>
</dbReference>
<evidence type="ECO:0000313" key="2">
    <source>
        <dbReference type="EMBL" id="KIG18868.1"/>
    </source>
</evidence>
<accession>A0A0C2A663</accession>
<gene>
    <name evidence="2" type="ORF">DB30_07204</name>
</gene>
<dbReference type="GO" id="GO:0071949">
    <property type="term" value="F:FAD binding"/>
    <property type="evidence" value="ECO:0007669"/>
    <property type="project" value="InterPro"/>
</dbReference>
<dbReference type="PRINTS" id="PR00420">
    <property type="entry name" value="RNGMNOXGNASE"/>
</dbReference>
<dbReference type="Pfam" id="PF01494">
    <property type="entry name" value="FAD_binding_3"/>
    <property type="match status" value="1"/>
</dbReference>
<organism evidence="2 3">
    <name type="scientific">Enhygromyxa salina</name>
    <dbReference type="NCBI Taxonomy" id="215803"/>
    <lineage>
        <taxon>Bacteria</taxon>
        <taxon>Pseudomonadati</taxon>
        <taxon>Myxococcota</taxon>
        <taxon>Polyangia</taxon>
        <taxon>Nannocystales</taxon>
        <taxon>Nannocystaceae</taxon>
        <taxon>Enhygromyxa</taxon>
    </lineage>
</organism>
<dbReference type="Gene3D" id="3.50.50.60">
    <property type="entry name" value="FAD/NAD(P)-binding domain"/>
    <property type="match status" value="1"/>
</dbReference>
<sequence length="384" mass="40985">MANEPIDVLVIGAGPAGCAAAITAARAGARVLVLDRARFPRPKTCGDAISNRGARVVDALVGVTDALLTVPHAVVHAAAALLPDGTRVGRSFGHEPGYIVPRLHLDDLLRRALEASSAQLRQGVKVRRLLVEAGQIVGAEADADQWRAPITIAADGPGSLAWAALGRRYERGVGLGVAITGYYELEPSAEDQVSAHYFEDDLPCGYGWVFPAVDGLANVGVYQRADHFARGDAKLAALLDRFIARHPDRFANARLRGRTRVWSLPLASRVSRPPAGPGVLACGDAGSFIDPLSGEGIWQALHTGVLAGRCAADALRTNGLDPRAIRAYQRACERAIVWPSQLRLGVQEAMRVLVSTRAYRRPLIKRALAWGYGGDALEITKRTS</sequence>
<evidence type="ECO:0000259" key="1">
    <source>
        <dbReference type="Pfam" id="PF01494"/>
    </source>
</evidence>
<dbReference type="Proteomes" id="UP000031599">
    <property type="component" value="Unassembled WGS sequence"/>
</dbReference>
<dbReference type="SUPFAM" id="SSF51905">
    <property type="entry name" value="FAD/NAD(P)-binding domain"/>
    <property type="match status" value="1"/>
</dbReference>
<dbReference type="PANTHER" id="PTHR42685">
    <property type="entry name" value="GERANYLGERANYL DIPHOSPHATE REDUCTASE"/>
    <property type="match status" value="1"/>
</dbReference>
<dbReference type="AlphaFoldDB" id="A0A0C2A663"/>
<dbReference type="GO" id="GO:0016628">
    <property type="term" value="F:oxidoreductase activity, acting on the CH-CH group of donors, NAD or NADP as acceptor"/>
    <property type="evidence" value="ECO:0007669"/>
    <property type="project" value="InterPro"/>
</dbReference>
<dbReference type="InterPro" id="IPR036188">
    <property type="entry name" value="FAD/NAD-bd_sf"/>
</dbReference>
<dbReference type="InterPro" id="IPR050407">
    <property type="entry name" value="Geranylgeranyl_reductase"/>
</dbReference>
<dbReference type="NCBIfam" id="TIGR02032">
    <property type="entry name" value="GG-red-SF"/>
    <property type="match status" value="1"/>
</dbReference>
<proteinExistence type="predicted"/>
<comment type="caution">
    <text evidence="2">The sequence shown here is derived from an EMBL/GenBank/DDBJ whole genome shotgun (WGS) entry which is preliminary data.</text>
</comment>
<dbReference type="RefSeq" id="WP_052546635.1">
    <property type="nucleotide sequence ID" value="NZ_JMCC02000008.1"/>
</dbReference>
<dbReference type="InterPro" id="IPR011777">
    <property type="entry name" value="Geranylgeranyl_Rdtase_fam"/>
</dbReference>
<name>A0A0C2A663_9BACT</name>
<protein>
    <submittedName>
        <fullName evidence="2">Geranylgeranyl reductase</fullName>
    </submittedName>
</protein>
<reference evidence="2 3" key="1">
    <citation type="submission" date="2014-12" db="EMBL/GenBank/DDBJ databases">
        <title>Genome assembly of Enhygromyxa salina DSM 15201.</title>
        <authorList>
            <person name="Sharma G."/>
            <person name="Subramanian S."/>
        </authorList>
    </citation>
    <scope>NUCLEOTIDE SEQUENCE [LARGE SCALE GENOMIC DNA]</scope>
    <source>
        <strain evidence="2 3">DSM 15201</strain>
    </source>
</reference>
<evidence type="ECO:0000313" key="3">
    <source>
        <dbReference type="Proteomes" id="UP000031599"/>
    </source>
</evidence>